<keyword evidence="6" id="KW-0472">Membrane</keyword>
<dbReference type="GO" id="GO:0016263">
    <property type="term" value="F:glycoprotein-N-acetylgalactosamine 3-beta-galactosyltransferase activity"/>
    <property type="evidence" value="ECO:0007669"/>
    <property type="project" value="TreeGrafter"/>
</dbReference>
<comment type="similarity">
    <text evidence="2">Belongs to the glycosyltransferase 31 family. Beta3-Gal-T subfamily.</text>
</comment>
<name>A0AAD8A060_DIPPU</name>
<dbReference type="InterPro" id="IPR026050">
    <property type="entry name" value="C1GALT1/C1GALT1_chp1"/>
</dbReference>
<dbReference type="Proteomes" id="UP001233999">
    <property type="component" value="Unassembled WGS sequence"/>
</dbReference>
<evidence type="ECO:0000256" key="6">
    <source>
        <dbReference type="ARBA" id="ARBA00023136"/>
    </source>
</evidence>
<evidence type="ECO:0000313" key="7">
    <source>
        <dbReference type="EMBL" id="KAJ9589591.1"/>
    </source>
</evidence>
<gene>
    <name evidence="7" type="ORF">L9F63_017176</name>
</gene>
<evidence type="ECO:0000256" key="2">
    <source>
        <dbReference type="ARBA" id="ARBA00006462"/>
    </source>
</evidence>
<reference evidence="7" key="1">
    <citation type="journal article" date="2023" name="IScience">
        <title>Live-bearing cockroach genome reveals convergent evolutionary mechanisms linked to viviparity in insects and beyond.</title>
        <authorList>
            <person name="Fouks B."/>
            <person name="Harrison M.C."/>
            <person name="Mikhailova A.A."/>
            <person name="Marchal E."/>
            <person name="English S."/>
            <person name="Carruthers M."/>
            <person name="Jennings E.C."/>
            <person name="Chiamaka E.L."/>
            <person name="Frigard R.A."/>
            <person name="Pippel M."/>
            <person name="Attardo G.M."/>
            <person name="Benoit J.B."/>
            <person name="Bornberg-Bauer E."/>
            <person name="Tobe S.S."/>
        </authorList>
    </citation>
    <scope>NUCLEOTIDE SEQUENCE</scope>
    <source>
        <strain evidence="7">Stay&amp;Tobe</strain>
    </source>
</reference>
<keyword evidence="5" id="KW-1133">Transmembrane helix</keyword>
<evidence type="ECO:0000256" key="3">
    <source>
        <dbReference type="ARBA" id="ARBA00022692"/>
    </source>
</evidence>
<dbReference type="AlphaFoldDB" id="A0AAD8A060"/>
<proteinExistence type="inferred from homology"/>
<dbReference type="PROSITE" id="PS51257">
    <property type="entry name" value="PROKAR_LIPOPROTEIN"/>
    <property type="match status" value="1"/>
</dbReference>
<evidence type="ECO:0000256" key="5">
    <source>
        <dbReference type="ARBA" id="ARBA00022989"/>
    </source>
</evidence>
<dbReference type="PANTHER" id="PTHR23033:SF14">
    <property type="entry name" value="GLYCOPROTEIN-N-ACETYLGALACTOSAMINE 3-BETA-GALACTOSYLTRANSFERASE 1-RELATED"/>
    <property type="match status" value="1"/>
</dbReference>
<accession>A0AAD8A060</accession>
<dbReference type="GO" id="GO:0016020">
    <property type="term" value="C:membrane"/>
    <property type="evidence" value="ECO:0007669"/>
    <property type="project" value="UniProtKB-SubCell"/>
</dbReference>
<comment type="subcellular location">
    <subcellularLocation>
        <location evidence="1">Membrane</location>
        <topology evidence="1">Single-pass type II membrane protein</topology>
    </subcellularLocation>
</comment>
<keyword evidence="4" id="KW-0735">Signal-anchor</keyword>
<dbReference type="EMBL" id="JASPKZ010004927">
    <property type="protein sequence ID" value="KAJ9589591.1"/>
    <property type="molecule type" value="Genomic_DNA"/>
</dbReference>
<comment type="caution">
    <text evidence="7">The sequence shown here is derived from an EMBL/GenBank/DDBJ whole genome shotgun (WGS) entry which is preliminary data.</text>
</comment>
<keyword evidence="3" id="KW-0812">Transmembrane</keyword>
<reference evidence="7" key="2">
    <citation type="submission" date="2023-05" db="EMBL/GenBank/DDBJ databases">
        <authorList>
            <person name="Fouks B."/>
        </authorList>
    </citation>
    <scope>NUCLEOTIDE SEQUENCE</scope>
    <source>
        <strain evidence="7">Stay&amp;Tobe</strain>
        <tissue evidence="7">Testes</tissue>
    </source>
</reference>
<sequence>MLRRIYTFEKSVFSIGVLIGVIIACLLIKSENETSIATSCQIRDSSIISYNDWFLKKDLKRYMVDYDLLSYGKNEQQGILESSFLYDSVRVLCVVFVTKGKNANAIRNTWGRQCNRLVFFSTENITDISVIQLKPKSSWHYLCDAIRYIWGSYGTDVHWILFAPDDLYVIPENLRYYIAHLDYNRTYYLGNDIIFWGQLYNDREAGYVLSIETIKLLQRKFNSSELCLKSGRYWKNDDFYLGKHLSEMGIYPIDTKDNNGCARFHRYNLNYVGAPHLYKSPINKFIKQMNAGCFSEHTITYNGIESDKFYLYYYLLYHVKVFSHGGILGNYPPNKTVSDDEIWKKFVRDEGIENPDLVSAKQYYELWERKIPSPDVLNAFFREQSRDAFSSDGISNSGNQQQ</sequence>
<evidence type="ECO:0000256" key="1">
    <source>
        <dbReference type="ARBA" id="ARBA00004606"/>
    </source>
</evidence>
<organism evidence="7 8">
    <name type="scientific">Diploptera punctata</name>
    <name type="common">Pacific beetle cockroach</name>
    <dbReference type="NCBI Taxonomy" id="6984"/>
    <lineage>
        <taxon>Eukaryota</taxon>
        <taxon>Metazoa</taxon>
        <taxon>Ecdysozoa</taxon>
        <taxon>Arthropoda</taxon>
        <taxon>Hexapoda</taxon>
        <taxon>Insecta</taxon>
        <taxon>Pterygota</taxon>
        <taxon>Neoptera</taxon>
        <taxon>Polyneoptera</taxon>
        <taxon>Dictyoptera</taxon>
        <taxon>Blattodea</taxon>
        <taxon>Blaberoidea</taxon>
        <taxon>Blaberidae</taxon>
        <taxon>Diplopterinae</taxon>
        <taxon>Diploptera</taxon>
    </lineage>
</organism>
<dbReference type="Gene3D" id="3.90.550.50">
    <property type="match status" value="1"/>
</dbReference>
<evidence type="ECO:0008006" key="9">
    <source>
        <dbReference type="Google" id="ProtNLM"/>
    </source>
</evidence>
<evidence type="ECO:0000256" key="4">
    <source>
        <dbReference type="ARBA" id="ARBA00022968"/>
    </source>
</evidence>
<protein>
    <recommendedName>
        <fullName evidence="9">Glycoprotein-N-acetylgalactosamine 3-beta-galactosyltransferase 1-like</fullName>
    </recommendedName>
</protein>
<dbReference type="PANTHER" id="PTHR23033">
    <property type="entry name" value="BETA1,3-GALACTOSYLTRANSFERASE"/>
    <property type="match status" value="1"/>
</dbReference>
<keyword evidence="8" id="KW-1185">Reference proteome</keyword>
<evidence type="ECO:0000313" key="8">
    <source>
        <dbReference type="Proteomes" id="UP001233999"/>
    </source>
</evidence>